<feature type="domain" description="USP" evidence="3">
    <location>
        <begin position="699"/>
        <end position="1069"/>
    </location>
</feature>
<accession>N1QCJ3</accession>
<evidence type="ECO:0000313" key="4">
    <source>
        <dbReference type="EMBL" id="EME89397.1"/>
    </source>
</evidence>
<proteinExistence type="inferred from homology"/>
<protein>
    <recommendedName>
        <fullName evidence="3">USP domain-containing protein</fullName>
    </recommendedName>
</protein>
<organism evidence="4 5">
    <name type="scientific">Pseudocercospora fijiensis (strain CIRAD86)</name>
    <name type="common">Black leaf streak disease fungus</name>
    <name type="synonym">Mycosphaerella fijiensis</name>
    <dbReference type="NCBI Taxonomy" id="383855"/>
    <lineage>
        <taxon>Eukaryota</taxon>
        <taxon>Fungi</taxon>
        <taxon>Dikarya</taxon>
        <taxon>Ascomycota</taxon>
        <taxon>Pezizomycotina</taxon>
        <taxon>Dothideomycetes</taxon>
        <taxon>Dothideomycetidae</taxon>
        <taxon>Mycosphaerellales</taxon>
        <taxon>Mycosphaerellaceae</taxon>
        <taxon>Pseudocercospora</taxon>
    </lineage>
</organism>
<feature type="compositionally biased region" description="Polar residues" evidence="2">
    <location>
        <begin position="302"/>
        <end position="313"/>
    </location>
</feature>
<feature type="compositionally biased region" description="Low complexity" evidence="2">
    <location>
        <begin position="328"/>
        <end position="339"/>
    </location>
</feature>
<dbReference type="CDD" id="cd02674">
    <property type="entry name" value="Peptidase_C19R"/>
    <property type="match status" value="1"/>
</dbReference>
<dbReference type="EMBL" id="KB446555">
    <property type="protein sequence ID" value="EME89397.1"/>
    <property type="molecule type" value="Genomic_DNA"/>
</dbReference>
<dbReference type="PANTHER" id="PTHR21646">
    <property type="entry name" value="UBIQUITIN CARBOXYL-TERMINAL HYDROLASE"/>
    <property type="match status" value="1"/>
</dbReference>
<dbReference type="GO" id="GO:0016579">
    <property type="term" value="P:protein deubiquitination"/>
    <property type="evidence" value="ECO:0007669"/>
    <property type="project" value="InterPro"/>
</dbReference>
<dbReference type="STRING" id="383855.N1QCJ3"/>
<keyword evidence="5" id="KW-1185">Reference proteome</keyword>
<dbReference type="RefSeq" id="XP_007920185.1">
    <property type="nucleotide sequence ID" value="XM_007921994.1"/>
</dbReference>
<dbReference type="GeneID" id="19340246"/>
<dbReference type="HOGENOM" id="CLU_005922_0_0_1"/>
<dbReference type="PANTHER" id="PTHR21646:SF23">
    <property type="entry name" value="UBIQUITIN CARBOXYL-TERMINAL HYDROLASE USP2"/>
    <property type="match status" value="1"/>
</dbReference>
<feature type="region of interest" description="Disordered" evidence="2">
    <location>
        <begin position="223"/>
        <end position="339"/>
    </location>
</feature>
<dbReference type="SUPFAM" id="SSF54001">
    <property type="entry name" value="Cysteine proteinases"/>
    <property type="match status" value="1"/>
</dbReference>
<name>N1QCJ3_PSEFD</name>
<dbReference type="Pfam" id="PF00581">
    <property type="entry name" value="Rhodanese"/>
    <property type="match status" value="1"/>
</dbReference>
<evidence type="ECO:0000259" key="3">
    <source>
        <dbReference type="PROSITE" id="PS50235"/>
    </source>
</evidence>
<reference evidence="4 5" key="1">
    <citation type="journal article" date="2012" name="PLoS Pathog.">
        <title>Diverse lifestyles and strategies of plant pathogenesis encoded in the genomes of eighteen Dothideomycetes fungi.</title>
        <authorList>
            <person name="Ohm R.A."/>
            <person name="Feau N."/>
            <person name="Henrissat B."/>
            <person name="Schoch C.L."/>
            <person name="Horwitz B.A."/>
            <person name="Barry K.W."/>
            <person name="Condon B.J."/>
            <person name="Copeland A.C."/>
            <person name="Dhillon B."/>
            <person name="Glaser F."/>
            <person name="Hesse C.N."/>
            <person name="Kosti I."/>
            <person name="LaButti K."/>
            <person name="Lindquist E.A."/>
            <person name="Lucas S."/>
            <person name="Salamov A.A."/>
            <person name="Bradshaw R.E."/>
            <person name="Ciuffetti L."/>
            <person name="Hamelin R.C."/>
            <person name="Kema G.H.J."/>
            <person name="Lawrence C."/>
            <person name="Scott J.A."/>
            <person name="Spatafora J.W."/>
            <person name="Turgeon B.G."/>
            <person name="de Wit P.J.G.M."/>
            <person name="Zhong S."/>
            <person name="Goodwin S.B."/>
            <person name="Grigoriev I.V."/>
        </authorList>
    </citation>
    <scope>NUCLEOTIDE SEQUENCE [LARGE SCALE GENOMIC DNA]</scope>
    <source>
        <strain evidence="4 5">CIRAD86</strain>
    </source>
</reference>
<dbReference type="PROSITE" id="PS00972">
    <property type="entry name" value="USP_1"/>
    <property type="match status" value="1"/>
</dbReference>
<evidence type="ECO:0000256" key="2">
    <source>
        <dbReference type="SAM" id="MobiDB-lite"/>
    </source>
</evidence>
<feature type="region of interest" description="Disordered" evidence="2">
    <location>
        <begin position="521"/>
        <end position="591"/>
    </location>
</feature>
<dbReference type="SUPFAM" id="SSF52821">
    <property type="entry name" value="Rhodanese/Cell cycle control phosphatase"/>
    <property type="match status" value="1"/>
</dbReference>
<gene>
    <name evidence="4" type="ORF">MYCFIDRAFT_55813</name>
</gene>
<feature type="region of interest" description="Disordered" evidence="2">
    <location>
        <begin position="1"/>
        <end position="27"/>
    </location>
</feature>
<feature type="compositionally biased region" description="Basic and acidic residues" evidence="2">
    <location>
        <begin position="561"/>
        <end position="570"/>
    </location>
</feature>
<dbReference type="InterPro" id="IPR001394">
    <property type="entry name" value="Peptidase_C19_UCH"/>
</dbReference>
<evidence type="ECO:0000313" key="5">
    <source>
        <dbReference type="Proteomes" id="UP000016932"/>
    </source>
</evidence>
<dbReference type="Proteomes" id="UP000016932">
    <property type="component" value="Unassembled WGS sequence"/>
</dbReference>
<comment type="similarity">
    <text evidence="1">Belongs to the peptidase C19 family.</text>
</comment>
<dbReference type="InterPro" id="IPR036873">
    <property type="entry name" value="Rhodanese-like_dom_sf"/>
</dbReference>
<dbReference type="Pfam" id="PF00443">
    <property type="entry name" value="UCH"/>
    <property type="match status" value="1"/>
</dbReference>
<feature type="region of interest" description="Disordered" evidence="2">
    <location>
        <begin position="357"/>
        <end position="376"/>
    </location>
</feature>
<dbReference type="SMART" id="SM00450">
    <property type="entry name" value="RHOD"/>
    <property type="match status" value="1"/>
</dbReference>
<dbReference type="InterPro" id="IPR001763">
    <property type="entry name" value="Rhodanese-like_dom"/>
</dbReference>
<feature type="compositionally biased region" description="Low complexity" evidence="2">
    <location>
        <begin position="15"/>
        <end position="24"/>
    </location>
</feature>
<dbReference type="KEGG" id="pfj:MYCFIDRAFT_55813"/>
<dbReference type="AlphaFoldDB" id="N1QCJ3"/>
<dbReference type="OrthoDB" id="292964at2759"/>
<dbReference type="eggNOG" id="KOG1868">
    <property type="taxonomic scope" value="Eukaryota"/>
</dbReference>
<dbReference type="Gene3D" id="3.90.70.10">
    <property type="entry name" value="Cysteine proteinases"/>
    <property type="match status" value="1"/>
</dbReference>
<dbReference type="VEuPathDB" id="FungiDB:MYCFIDRAFT_55813"/>
<sequence>MSAAVDTLPSARLPTANGGTAAGNHDGGGERVFAHIDDLKADAQTGYSQTQSVSQLFAFAERSLQQAQSYIDFRRPDLAFVDYLRAYEIAVSVIPRHKDKVHFMHDQHGDQKLNILQRRITALDDKFAKIKEDIIANNARSGVLSRDQRAGSGVPHARAGSESAMAMAVPVPASGAHKVKPSVSPKPEKLHARAISSINGSTSSPGAESIADRFAKLRAFGAELPNGRPRSRDSTSSVQSLVMPSASDFGGNSDAPQKSALTARPSGPREMPENGTAPGPPAKLPLDTLIAAAMPTPPSPTYSPARNMQTTGNIAPPRHSARSLAGPSRKSSLVPSSSASYVAPNGTGDYFGNASTNGAAPVPGQMPRRKSVHMPKETRISAERLYDYRERFNILLIDFRPRDEFDQGHIYTRNVICIEPAGLRQGMSAEELADRLVISPDEEQEIFHNRDKFDLVVYYDNHTQSESYLSHPQGEAQTKLKYLHEALYDFNQDKPLQRPPILLIGGILAWVDLLGNQALQSSSTQARVKPGRPLQRRVPRDGQMRLPKRRLRDYNPLDAEEEKKWRDRAQSESMPEAPVPQGSDDEEESDAMQKYPNIDEFNARFPEAGTLGQQTITKMPSRDAPPRPQSAGLQYPATPAHSVYPPTPARPAPAAPRVSYTGVSDRAVSQTTPTTRSSSQLLPYIPQRFLSQNMRIPKTGIQNFGNTCYMNATLQALSATTPLTILVLDDGYKKLVQKDNWKGSRGLLPEIYANTVRSLWEGKYDYIKPTTLLGFCARLNSTFKDPNQQQDAQEFFSFIVDCLHEDFNGQWAKQPLRMLTEQEEAKRERMPRLVVAKTEWGRYIHRENSFLTSLFYGQHSSKLKCPKCSFTSTTYEAWALLQVEIPDTREIRLQECLRQHFKDELLDDENQWTCPSCKVPRRATKKLTMTRAPPFLVVALKRFKQNARGDQRKIHTAVRFPLQGLDMEEFVLPPPSPQEAVDIATHHGADALKTDVTLTPPYIYDAYAVVRHLGDTTKSGHYTCAVKDKARGCWRYFNDTRHSDFHPENVSAGQALDNDQAYLVFYQRRNANETNGAAK</sequence>
<dbReference type="InterPro" id="IPR038765">
    <property type="entry name" value="Papain-like_cys_pep_sf"/>
</dbReference>
<dbReference type="PROSITE" id="PS50235">
    <property type="entry name" value="USP_3"/>
    <property type="match status" value="1"/>
</dbReference>
<dbReference type="GO" id="GO:0004843">
    <property type="term" value="F:cysteine-type deubiquitinase activity"/>
    <property type="evidence" value="ECO:0007669"/>
    <property type="project" value="InterPro"/>
</dbReference>
<dbReference type="InterPro" id="IPR018200">
    <property type="entry name" value="USP_CS"/>
</dbReference>
<dbReference type="InterPro" id="IPR028889">
    <property type="entry name" value="USP"/>
</dbReference>
<evidence type="ECO:0000256" key="1">
    <source>
        <dbReference type="ARBA" id="ARBA00009085"/>
    </source>
</evidence>
<dbReference type="InterPro" id="IPR050185">
    <property type="entry name" value="Ub_carboxyl-term_hydrolase"/>
</dbReference>
<dbReference type="Gene3D" id="3.40.250.10">
    <property type="entry name" value="Rhodanese-like domain"/>
    <property type="match status" value="1"/>
</dbReference>